<name>A0A0B0EKQ3_9BACT</name>
<gene>
    <name evidence="5" type="ORF">SCABRO_01078</name>
</gene>
<protein>
    <recommendedName>
        <fullName evidence="4">4Fe-4S ferredoxin-type domain-containing protein</fullName>
    </recommendedName>
</protein>
<dbReference type="Proteomes" id="UP000030652">
    <property type="component" value="Unassembled WGS sequence"/>
</dbReference>
<evidence type="ECO:0000259" key="4">
    <source>
        <dbReference type="PROSITE" id="PS51379"/>
    </source>
</evidence>
<dbReference type="Gene3D" id="3.30.70.20">
    <property type="match status" value="2"/>
</dbReference>
<feature type="domain" description="4Fe-4S ferredoxin-type" evidence="4">
    <location>
        <begin position="135"/>
        <end position="169"/>
    </location>
</feature>
<sequence>MSDEIIDHGRRAFFKETFSYFGNAVTEIVKTKVETITKNSPGRSSGSKIRRYIRPPGAVREEEFIALCTKCDECIKVCPHESIRKLNKDFDIADGTPIIIPEETPCYLCEDYACIKACKDGALLEVKVVGEVAMGKASINEDNCMAYGAQFCEQCVRSCPVPGAIYLEDNRPVVVKEKCVGCGICENICKTVNQPIAIRVSPLQ</sequence>
<reference evidence="5 6" key="1">
    <citation type="submission" date="2014-10" db="EMBL/GenBank/DDBJ databases">
        <title>Draft genome of anammox bacterium scalindua brodae, obtained using differential coverage binning of sequence data from two enrichment reactors.</title>
        <authorList>
            <person name="Speth D.R."/>
            <person name="Russ L."/>
            <person name="Kartal B."/>
            <person name="Op den Camp H.J."/>
            <person name="Dutilh B.E."/>
            <person name="Jetten M.S."/>
        </authorList>
    </citation>
    <scope>NUCLEOTIDE SEQUENCE [LARGE SCALE GENOMIC DNA]</scope>
    <source>
        <strain evidence="5">RU1</strain>
    </source>
</reference>
<dbReference type="PROSITE" id="PS51379">
    <property type="entry name" value="4FE4S_FER_2"/>
    <property type="match status" value="3"/>
</dbReference>
<accession>A0A0B0EKQ3</accession>
<evidence type="ECO:0000313" key="6">
    <source>
        <dbReference type="Proteomes" id="UP000030652"/>
    </source>
</evidence>
<dbReference type="GO" id="GO:0051536">
    <property type="term" value="F:iron-sulfur cluster binding"/>
    <property type="evidence" value="ECO:0007669"/>
    <property type="project" value="UniProtKB-KW"/>
</dbReference>
<feature type="domain" description="4Fe-4S ferredoxin-type" evidence="4">
    <location>
        <begin position="57"/>
        <end position="89"/>
    </location>
</feature>
<dbReference type="SUPFAM" id="SSF54862">
    <property type="entry name" value="4Fe-4S ferredoxins"/>
    <property type="match status" value="1"/>
</dbReference>
<keyword evidence="3" id="KW-0411">Iron-sulfur</keyword>
<dbReference type="CDD" id="cd16373">
    <property type="entry name" value="DMSOR_beta_like"/>
    <property type="match status" value="1"/>
</dbReference>
<dbReference type="Pfam" id="PF12800">
    <property type="entry name" value="Fer4_4"/>
    <property type="match status" value="2"/>
</dbReference>
<dbReference type="AlphaFoldDB" id="A0A0B0EKQ3"/>
<dbReference type="InterPro" id="IPR017900">
    <property type="entry name" value="4Fe4S_Fe_S_CS"/>
</dbReference>
<dbReference type="PROSITE" id="PS00198">
    <property type="entry name" value="4FE4S_FER_1"/>
    <property type="match status" value="1"/>
</dbReference>
<keyword evidence="1" id="KW-0479">Metal-binding</keyword>
<evidence type="ECO:0000256" key="3">
    <source>
        <dbReference type="ARBA" id="ARBA00023014"/>
    </source>
</evidence>
<organism evidence="5 6">
    <name type="scientific">Candidatus Scalindua brodae</name>
    <dbReference type="NCBI Taxonomy" id="237368"/>
    <lineage>
        <taxon>Bacteria</taxon>
        <taxon>Pseudomonadati</taxon>
        <taxon>Planctomycetota</taxon>
        <taxon>Candidatus Brocadiia</taxon>
        <taxon>Candidatus Brocadiales</taxon>
        <taxon>Candidatus Scalinduaceae</taxon>
        <taxon>Candidatus Scalindua</taxon>
    </lineage>
</organism>
<proteinExistence type="predicted"/>
<keyword evidence="2" id="KW-0408">Iron</keyword>
<comment type="caution">
    <text evidence="5">The sequence shown here is derived from an EMBL/GenBank/DDBJ whole genome shotgun (WGS) entry which is preliminary data.</text>
</comment>
<evidence type="ECO:0000313" key="5">
    <source>
        <dbReference type="EMBL" id="KHE93159.1"/>
    </source>
</evidence>
<dbReference type="GO" id="GO:0046872">
    <property type="term" value="F:metal ion binding"/>
    <property type="evidence" value="ECO:0007669"/>
    <property type="project" value="UniProtKB-KW"/>
</dbReference>
<evidence type="ECO:0000256" key="2">
    <source>
        <dbReference type="ARBA" id="ARBA00023004"/>
    </source>
</evidence>
<dbReference type="EMBL" id="JRYO01000071">
    <property type="protein sequence ID" value="KHE93159.1"/>
    <property type="molecule type" value="Genomic_DNA"/>
</dbReference>
<feature type="domain" description="4Fe-4S ferredoxin-type" evidence="4">
    <location>
        <begin position="170"/>
        <end position="201"/>
    </location>
</feature>
<dbReference type="InterPro" id="IPR017896">
    <property type="entry name" value="4Fe4S_Fe-S-bd"/>
</dbReference>
<evidence type="ECO:0000256" key="1">
    <source>
        <dbReference type="ARBA" id="ARBA00022723"/>
    </source>
</evidence>
<dbReference type="eggNOG" id="COG0437">
    <property type="taxonomic scope" value="Bacteria"/>
</dbReference>